<name>A0AAE4NN74_9LACT</name>
<reference evidence="3" key="1">
    <citation type="submission" date="2023-10" db="EMBL/GenBank/DDBJ databases">
        <title>Production of high quality cheese from raw caw milk (raw cheese).</title>
        <authorList>
            <person name="Samouris G."/>
        </authorList>
    </citation>
    <scope>NUCLEOTIDE SEQUENCE</scope>
    <source>
        <strain evidence="3">M17-3</strain>
    </source>
</reference>
<evidence type="ECO:0000313" key="3">
    <source>
        <dbReference type="EMBL" id="MDV2631390.1"/>
    </source>
</evidence>
<feature type="binding site" evidence="1">
    <location>
        <position position="781"/>
    </location>
    <ligand>
        <name>Zn(2+)</name>
        <dbReference type="ChEBI" id="CHEBI:29105"/>
    </ligand>
</feature>
<dbReference type="GO" id="GO:0005886">
    <property type="term" value="C:plasma membrane"/>
    <property type="evidence" value="ECO:0007669"/>
    <property type="project" value="TreeGrafter"/>
</dbReference>
<proteinExistence type="predicted"/>
<dbReference type="InterPro" id="IPR017146">
    <property type="entry name" value="Lanti_2_LanM"/>
</dbReference>
<dbReference type="PANTHER" id="PTHR12736:SF7">
    <property type="entry name" value="LANC-LIKE PROTEIN 3"/>
    <property type="match status" value="1"/>
</dbReference>
<sequence>MKKKTYQFEKFLKNTFDQFSIKQNEVLVEDDLNDIIMNICGKALVLMINEKREMNLLTGNTPEERYQYFENEYSSTGKAFEEIKDKFPVIYIDLKNSINSYLKLVSQIMKDFKKDYLLLVERKIIEEHSTISTMKIKGDLHNGKAVMEITTNKSKLIYKPKSLSNDVFFNNFLKYMDSFFIKEGKSTKYKENFYLVNTLDMKTYGWVEYVDKKPINSFEEARNYYRKIGVLLSVAYTLNLTDLHFENVISQGENPCIIDLETMFNMPMFVKDYKNESRNIINGKIMDSVVSTGMLPVLGIDSLFGGDPSGILGGTFSKEERVIINPFRDDIKFQKKVVRSVFKDHIPFFNNNNEKRYCKPKDYVNDIIKGFEKTYKIIVKNKEKILGFLKKESSSVTCRILFRNTMEYSVLLNAAKSPVYSNKREEIFEKLSTFNRGLGNDIIKSEISQINTLSIPYFNCQVDSNLIKNMDGETIFEHTLTPFKCFLSKYRRLCVDDMEQQVKLIRFSIQSQEQLFKDGEQFSLYKKQKGSQEDLLIAINELSSILENNAYIGTSDDTINWMSLGIADNDQILFESLENDIYKGISGIGLALLEYYEFSPNINTKKILKLIYKNISKDFINTNNEPQNYGFYVGLIGEYSFLRKYEKVFHKTSSCNILKNILKDFTPEKCQTILPSDDVIAGEAGIIIYISNLNNYLEYRDEIDILLKILSNKIKLKESIASYAHGNSGIATAFVHGYKVTKNEKYLKIFHELWNLENSSKLRRGWTDSRKVDSSYSSQWCHGASGQAIARMEWITVNKTARFLSNSELIKVKKELGELIDILKKEGMYTDNFCLCHGILGNLLILNTYQENFDNKNINLKNEILNNYYSVCNYGLNKGWICGLGTEFYSYGLMTGISGILYGLIRQVKQKNNFGVLMPYVD</sequence>
<dbReference type="GO" id="GO:0031179">
    <property type="term" value="P:peptide modification"/>
    <property type="evidence" value="ECO:0007669"/>
    <property type="project" value="InterPro"/>
</dbReference>
<keyword evidence="1" id="KW-0479">Metal-binding</keyword>
<gene>
    <name evidence="3" type="ORF">RZO31_00675</name>
</gene>
<feature type="binding site" evidence="1">
    <location>
        <position position="836"/>
    </location>
    <ligand>
        <name>Zn(2+)</name>
        <dbReference type="ChEBI" id="CHEBI:29105"/>
    </ligand>
</feature>
<feature type="domain" description="Lantibiotic biosynthesis protein dehydration" evidence="2">
    <location>
        <begin position="87"/>
        <end position="460"/>
    </location>
</feature>
<dbReference type="Pfam" id="PF05147">
    <property type="entry name" value="LANC_like"/>
    <property type="match status" value="1"/>
</dbReference>
<keyword evidence="1" id="KW-0862">Zinc</keyword>
<dbReference type="GO" id="GO:0046872">
    <property type="term" value="F:metal ion binding"/>
    <property type="evidence" value="ECO:0007669"/>
    <property type="project" value="UniProtKB-KW"/>
</dbReference>
<dbReference type="Proteomes" id="UP001186047">
    <property type="component" value="Unassembled WGS sequence"/>
</dbReference>
<dbReference type="SUPFAM" id="SSF158745">
    <property type="entry name" value="LanC-like"/>
    <property type="match status" value="1"/>
</dbReference>
<dbReference type="SMART" id="SM01260">
    <property type="entry name" value="LANC_like"/>
    <property type="match status" value="1"/>
</dbReference>
<dbReference type="PRINTS" id="PR01950">
    <property type="entry name" value="LANCSUPER"/>
</dbReference>
<feature type="binding site" evidence="1">
    <location>
        <position position="837"/>
    </location>
    <ligand>
        <name>Zn(2+)</name>
        <dbReference type="ChEBI" id="CHEBI:29105"/>
    </ligand>
</feature>
<dbReference type="Gene3D" id="1.50.10.20">
    <property type="match status" value="1"/>
</dbReference>
<dbReference type="Pfam" id="PF13575">
    <property type="entry name" value="DUF4135"/>
    <property type="match status" value="1"/>
</dbReference>
<dbReference type="RefSeq" id="WP_311092426.1">
    <property type="nucleotide sequence ID" value="NZ_JAWHVL010000002.1"/>
</dbReference>
<dbReference type="PIRSF" id="PIRSF037228">
    <property type="entry name" value="Lant_mod_RumM"/>
    <property type="match status" value="1"/>
</dbReference>
<dbReference type="InterPro" id="IPR007822">
    <property type="entry name" value="LANC-like"/>
</dbReference>
<dbReference type="NCBIfam" id="TIGR03897">
    <property type="entry name" value="lanti_2_LanM"/>
    <property type="match status" value="1"/>
</dbReference>
<dbReference type="PANTHER" id="PTHR12736">
    <property type="entry name" value="LANC-LIKE PROTEIN"/>
    <property type="match status" value="1"/>
</dbReference>
<evidence type="ECO:0000259" key="2">
    <source>
        <dbReference type="Pfam" id="PF13575"/>
    </source>
</evidence>
<dbReference type="CDD" id="cd04792">
    <property type="entry name" value="LanM-like"/>
    <property type="match status" value="1"/>
</dbReference>
<evidence type="ECO:0000313" key="4">
    <source>
        <dbReference type="Proteomes" id="UP001186047"/>
    </source>
</evidence>
<comment type="caution">
    <text evidence="3">The sequence shown here is derived from an EMBL/GenBank/DDBJ whole genome shotgun (WGS) entry which is preliminary data.</text>
</comment>
<dbReference type="InterPro" id="IPR025410">
    <property type="entry name" value="Lant_dehyd"/>
</dbReference>
<dbReference type="EMBL" id="JAWHVL010000002">
    <property type="protein sequence ID" value="MDV2631390.1"/>
    <property type="molecule type" value="Genomic_DNA"/>
</dbReference>
<accession>A0AAE4NN74</accession>
<dbReference type="AlphaFoldDB" id="A0AAE4NN74"/>
<organism evidence="3 4">
    <name type="scientific">Lactococcus lactis</name>
    <dbReference type="NCBI Taxonomy" id="1358"/>
    <lineage>
        <taxon>Bacteria</taxon>
        <taxon>Bacillati</taxon>
        <taxon>Bacillota</taxon>
        <taxon>Bacilli</taxon>
        <taxon>Lactobacillales</taxon>
        <taxon>Streptococcaceae</taxon>
        <taxon>Lactococcus</taxon>
    </lineage>
</organism>
<protein>
    <submittedName>
        <fullName evidence="3">Type 2 lanthipeptide synthetase LanM family protein</fullName>
    </submittedName>
</protein>
<evidence type="ECO:0000256" key="1">
    <source>
        <dbReference type="PIRSR" id="PIRSR607822-1"/>
    </source>
</evidence>